<feature type="domain" description="CAAX prenyl protease 2/Lysostaphin resistance protein A-like" evidence="2">
    <location>
        <begin position="381"/>
        <end position="475"/>
    </location>
</feature>
<organism evidence="3 4">
    <name type="scientific">Desulfuribacillus alkaliarsenatis</name>
    <dbReference type="NCBI Taxonomy" id="766136"/>
    <lineage>
        <taxon>Bacteria</taxon>
        <taxon>Bacillati</taxon>
        <taxon>Bacillota</taxon>
        <taxon>Desulfuribacillia</taxon>
        <taxon>Desulfuribacillales</taxon>
        <taxon>Desulfuribacillaceae</taxon>
        <taxon>Desulfuribacillus</taxon>
    </lineage>
</organism>
<reference evidence="3 4" key="1">
    <citation type="submission" date="2016-09" db="EMBL/GenBank/DDBJ databases">
        <title>Draft genome sequence for the type strain of Desulfuribacillus alkaliarsenatis AHT28, an obligately anaerobic, sulfidogenic bacterium isolated from Russian soda lake sediments.</title>
        <authorList>
            <person name="Abin C.A."/>
            <person name="Hollibaugh J.T."/>
        </authorList>
    </citation>
    <scope>NUCLEOTIDE SEQUENCE [LARGE SCALE GENOMIC DNA]</scope>
    <source>
        <strain evidence="3 4">AHT28</strain>
    </source>
</reference>
<keyword evidence="1" id="KW-1133">Transmembrane helix</keyword>
<feature type="transmembrane region" description="Helical" evidence="1">
    <location>
        <begin position="381"/>
        <end position="400"/>
    </location>
</feature>
<evidence type="ECO:0000313" key="4">
    <source>
        <dbReference type="Proteomes" id="UP000094296"/>
    </source>
</evidence>
<feature type="transmembrane region" description="Helical" evidence="1">
    <location>
        <begin position="412"/>
        <end position="432"/>
    </location>
</feature>
<dbReference type="GO" id="GO:0080120">
    <property type="term" value="P:CAAX-box protein maturation"/>
    <property type="evidence" value="ECO:0007669"/>
    <property type="project" value="UniProtKB-ARBA"/>
</dbReference>
<keyword evidence="1" id="KW-0472">Membrane</keyword>
<feature type="transmembrane region" description="Helical" evidence="1">
    <location>
        <begin position="314"/>
        <end position="335"/>
    </location>
</feature>
<dbReference type="RefSeq" id="WP_069644343.1">
    <property type="nucleotide sequence ID" value="NZ_MIJE01000035.1"/>
</dbReference>
<evidence type="ECO:0000259" key="2">
    <source>
        <dbReference type="Pfam" id="PF02517"/>
    </source>
</evidence>
<dbReference type="AlphaFoldDB" id="A0A1E5FZA6"/>
<dbReference type="STRING" id="766136.BHF68_11815"/>
<name>A0A1E5FZA6_9FIRM</name>
<keyword evidence="1" id="KW-0812">Transmembrane</keyword>
<keyword evidence="4" id="KW-1185">Reference proteome</keyword>
<evidence type="ECO:0000313" key="3">
    <source>
        <dbReference type="EMBL" id="OEF95777.1"/>
    </source>
</evidence>
<feature type="transmembrane region" description="Helical" evidence="1">
    <location>
        <begin position="289"/>
        <end position="308"/>
    </location>
</feature>
<accession>A0A1E5FZA6</accession>
<dbReference type="Proteomes" id="UP000094296">
    <property type="component" value="Unassembled WGS sequence"/>
</dbReference>
<dbReference type="OrthoDB" id="9821442at2"/>
<protein>
    <recommendedName>
        <fullName evidence="2">CAAX prenyl protease 2/Lysostaphin resistance protein A-like domain-containing protein</fullName>
    </recommendedName>
</protein>
<gene>
    <name evidence="3" type="ORF">BHF68_11815</name>
</gene>
<feature type="transmembrane region" description="Helical" evidence="1">
    <location>
        <begin position="245"/>
        <end position="268"/>
    </location>
</feature>
<feature type="transmembrane region" description="Helical" evidence="1">
    <location>
        <begin position="347"/>
        <end position="369"/>
    </location>
</feature>
<evidence type="ECO:0000256" key="1">
    <source>
        <dbReference type="SAM" id="Phobius"/>
    </source>
</evidence>
<comment type="caution">
    <text evidence="3">The sequence shown here is derived from an EMBL/GenBank/DDBJ whole genome shotgun (WGS) entry which is preliminary data.</text>
</comment>
<feature type="transmembrane region" description="Helical" evidence="1">
    <location>
        <begin position="12"/>
        <end position="37"/>
    </location>
</feature>
<dbReference type="InterPro" id="IPR003675">
    <property type="entry name" value="Rce1/LyrA-like_dom"/>
</dbReference>
<sequence>MLQRLQSIFQNTFFTAFVLFVILVISLASAISAVILLPTSIGEEPQTLFLDEMYYFSSLELGTFDYLDIEYTQGGFIVPAYTRSGSVKGVSLIGDASYYFYPDDSGFRDQGELTELYMPINEEQLAMLLLRTEFTEITSRNQLISADNETISLEESADLFDDIRHQASALMLQKPEMYISIHLFGYKRLYLPDANIAMAMLITSEGDRLVYNENSTITLYDSQTSEQLFQSTHPFIEYGYPPDNLLLYALITLSLLLFSAIIVVWLLTVDLDEHKRVQELVKHIEYPHWLIALALLLYFITQFLIMPYSISDYWVPVLIACNYLLIILVFCKNSYEREYIGLTFKHWGHAISSALLLGFFFQMLGSFNIPTSFNIESYTDLLSMFLIAFFFYALINEIIFRGIIQNYIERLTTTWIAIIGTAGIVALINYIINQYIYNMAHIEVLLQSFLIAPVGSVVLSLLYVRTRSLLASSLLATLLIILPRILVF</sequence>
<dbReference type="EMBL" id="MIJE01000035">
    <property type="protein sequence ID" value="OEF95777.1"/>
    <property type="molecule type" value="Genomic_DNA"/>
</dbReference>
<feature type="transmembrane region" description="Helical" evidence="1">
    <location>
        <begin position="444"/>
        <end position="464"/>
    </location>
</feature>
<proteinExistence type="predicted"/>
<dbReference type="GO" id="GO:0004175">
    <property type="term" value="F:endopeptidase activity"/>
    <property type="evidence" value="ECO:0007669"/>
    <property type="project" value="UniProtKB-ARBA"/>
</dbReference>
<dbReference type="Pfam" id="PF02517">
    <property type="entry name" value="Rce1-like"/>
    <property type="match status" value="1"/>
</dbReference>
<feature type="transmembrane region" description="Helical" evidence="1">
    <location>
        <begin position="469"/>
        <end position="487"/>
    </location>
</feature>